<dbReference type="GO" id="GO:0022857">
    <property type="term" value="F:transmembrane transporter activity"/>
    <property type="evidence" value="ECO:0007669"/>
    <property type="project" value="InterPro"/>
</dbReference>
<dbReference type="InterPro" id="IPR036259">
    <property type="entry name" value="MFS_trans_sf"/>
</dbReference>
<evidence type="ECO:0000256" key="2">
    <source>
        <dbReference type="ARBA" id="ARBA00022989"/>
    </source>
</evidence>
<dbReference type="PANTHER" id="PTHR11360:SF304">
    <property type="entry name" value="MFS DOMAIN-CONTAINING PROTEIN"/>
    <property type="match status" value="1"/>
</dbReference>
<feature type="transmembrane region" description="Helical" evidence="4">
    <location>
        <begin position="47"/>
        <end position="64"/>
    </location>
</feature>
<feature type="transmembrane region" description="Helical" evidence="4">
    <location>
        <begin position="101"/>
        <end position="123"/>
    </location>
</feature>
<feature type="transmembrane region" description="Helical" evidence="4">
    <location>
        <begin position="374"/>
        <end position="393"/>
    </location>
</feature>
<dbReference type="SUPFAM" id="SSF103473">
    <property type="entry name" value="MFS general substrate transporter"/>
    <property type="match status" value="1"/>
</dbReference>
<dbReference type="AlphaFoldDB" id="A0A0E9LWU3"/>
<dbReference type="InterPro" id="IPR011701">
    <property type="entry name" value="MFS"/>
</dbReference>
<evidence type="ECO:0000256" key="4">
    <source>
        <dbReference type="SAM" id="Phobius"/>
    </source>
</evidence>
<keyword evidence="7" id="KW-1185">Reference proteome</keyword>
<dbReference type="PROSITE" id="PS50850">
    <property type="entry name" value="MFS"/>
    <property type="match status" value="1"/>
</dbReference>
<feature type="transmembrane region" description="Helical" evidence="4">
    <location>
        <begin position="135"/>
        <end position="156"/>
    </location>
</feature>
<comment type="caution">
    <text evidence="6">The sequence shown here is derived from an EMBL/GenBank/DDBJ whole genome shotgun (WGS) entry which is preliminary data.</text>
</comment>
<dbReference type="Gene3D" id="1.20.1250.20">
    <property type="entry name" value="MFS general substrate transporter like domains"/>
    <property type="match status" value="2"/>
</dbReference>
<name>A0A0E9LWU3_9BACT</name>
<reference evidence="6 7" key="1">
    <citation type="journal article" date="2015" name="Microbes Environ.">
        <title>Distribution and evolution of nitrogen fixation genes in the phylum bacteroidetes.</title>
        <authorList>
            <person name="Inoue J."/>
            <person name="Oshima K."/>
            <person name="Suda W."/>
            <person name="Sakamoto M."/>
            <person name="Iino T."/>
            <person name="Noda S."/>
            <person name="Hongoh Y."/>
            <person name="Hattori M."/>
            <person name="Ohkuma M."/>
        </authorList>
    </citation>
    <scope>NUCLEOTIDE SEQUENCE [LARGE SCALE GENOMIC DNA]</scope>
    <source>
        <strain evidence="6">JCM 15548</strain>
    </source>
</reference>
<feature type="transmembrane region" description="Helical" evidence="4">
    <location>
        <begin position="252"/>
        <end position="273"/>
    </location>
</feature>
<evidence type="ECO:0000256" key="1">
    <source>
        <dbReference type="ARBA" id="ARBA00022692"/>
    </source>
</evidence>
<feature type="transmembrane region" description="Helical" evidence="4">
    <location>
        <begin position="285"/>
        <end position="303"/>
    </location>
</feature>
<evidence type="ECO:0000313" key="6">
    <source>
        <dbReference type="EMBL" id="GAO29345.1"/>
    </source>
</evidence>
<dbReference type="InterPro" id="IPR050327">
    <property type="entry name" value="Proton-linked_MCT"/>
</dbReference>
<keyword evidence="2 4" id="KW-1133">Transmembrane helix</keyword>
<feature type="domain" description="Major facilitator superfamily (MFS) profile" evidence="5">
    <location>
        <begin position="8"/>
        <end position="398"/>
    </location>
</feature>
<dbReference type="RefSeq" id="WP_062123574.1">
    <property type="nucleotide sequence ID" value="NZ_BAZW01000008.1"/>
</dbReference>
<dbReference type="Proteomes" id="UP000032900">
    <property type="component" value="Unassembled WGS sequence"/>
</dbReference>
<dbReference type="CDD" id="cd17353">
    <property type="entry name" value="MFS_OFA_like"/>
    <property type="match status" value="1"/>
</dbReference>
<feature type="transmembrane region" description="Helical" evidence="4">
    <location>
        <begin position="341"/>
        <end position="362"/>
    </location>
</feature>
<proteinExistence type="predicted"/>
<dbReference type="EMBL" id="BAZW01000008">
    <property type="protein sequence ID" value="GAO29345.1"/>
    <property type="molecule type" value="Genomic_DNA"/>
</dbReference>
<feature type="transmembrane region" description="Helical" evidence="4">
    <location>
        <begin position="309"/>
        <end position="329"/>
    </location>
</feature>
<evidence type="ECO:0000256" key="3">
    <source>
        <dbReference type="ARBA" id="ARBA00023136"/>
    </source>
</evidence>
<feature type="transmembrane region" description="Helical" evidence="4">
    <location>
        <begin position="168"/>
        <end position="186"/>
    </location>
</feature>
<keyword evidence="3 4" id="KW-0472">Membrane</keyword>
<keyword evidence="1 4" id="KW-0812">Transmembrane</keyword>
<feature type="transmembrane region" description="Helical" evidence="4">
    <location>
        <begin position="76"/>
        <end position="95"/>
    </location>
</feature>
<protein>
    <submittedName>
        <fullName evidence="6">Oxalate/formate antiporter</fullName>
    </submittedName>
</protein>
<gene>
    <name evidence="6" type="ORF">JCM15548_11520</name>
</gene>
<dbReference type="PANTHER" id="PTHR11360">
    <property type="entry name" value="MONOCARBOXYLATE TRANSPORTER"/>
    <property type="match status" value="1"/>
</dbReference>
<accession>A0A0E9LWU3</accession>
<feature type="transmembrane region" description="Helical" evidence="4">
    <location>
        <begin position="222"/>
        <end position="246"/>
    </location>
</feature>
<evidence type="ECO:0000259" key="5">
    <source>
        <dbReference type="PROSITE" id="PS50850"/>
    </source>
</evidence>
<organism evidence="6 7">
    <name type="scientific">Geofilum rubicundum JCM 15548</name>
    <dbReference type="NCBI Taxonomy" id="1236989"/>
    <lineage>
        <taxon>Bacteria</taxon>
        <taxon>Pseudomonadati</taxon>
        <taxon>Bacteroidota</taxon>
        <taxon>Bacteroidia</taxon>
        <taxon>Marinilabiliales</taxon>
        <taxon>Marinilabiliaceae</taxon>
        <taxon>Geofilum</taxon>
    </lineage>
</organism>
<dbReference type="Pfam" id="PF07690">
    <property type="entry name" value="MFS_1"/>
    <property type="match status" value="1"/>
</dbReference>
<feature type="transmembrane region" description="Helical" evidence="4">
    <location>
        <begin position="12"/>
        <end position="32"/>
    </location>
</feature>
<dbReference type="STRING" id="1236989.JCM15548_11520"/>
<sequence>MSVQRNVSGWMVTLAALGINLILGILYSWAIIKKALVDDWGWSNTEASLPYMVCVALLAFVTILGGRLQDKYGPKIIALIGGILFGTGLLLSAFAKNPTVMVLTFGVISGLGMGFGYAAATPCAIKWFEPRKKGLIAGIVVAGIGLSAIYIGPLTAYLLRTSGIEHTFMFLGILALVGLILFSLLLKNPPAGYVPLVKKNRPIVAHGEDFTWQQMIKTRPFILLWLTYLLSATAGLMLIGHIASIADIQAGWQAGFVLVVILAIFNTSGRILGGFLSDTIGRTNALLMVFVIQALNMFAFSFLDSIPLLIAGTAVAGLSYGALFALFPATTADFFGIKNLGVNYGLIFTGWGVAGIVGPLLGGQVADLTGTYNVSYVVAGIMLLLGALLVKFIKAPAKRI</sequence>
<dbReference type="InterPro" id="IPR020846">
    <property type="entry name" value="MFS_dom"/>
</dbReference>
<evidence type="ECO:0000313" key="7">
    <source>
        <dbReference type="Proteomes" id="UP000032900"/>
    </source>
</evidence>
<dbReference type="OrthoDB" id="9793415at2"/>